<proteinExistence type="predicted"/>
<dbReference type="RefSeq" id="YP_008060382.1">
    <property type="nucleotide sequence ID" value="NC_021340.1"/>
</dbReference>
<name>R4TKN6_9CAUD</name>
<keyword evidence="3" id="KW-1185">Reference proteome</keyword>
<gene>
    <name evidence="2" type="primary">73</name>
    <name evidence="2" type="ORF">HHTV2_73</name>
</gene>
<evidence type="ECO:0000313" key="3">
    <source>
        <dbReference type="Proteomes" id="UP000203112"/>
    </source>
</evidence>
<feature type="region of interest" description="Disordered" evidence="1">
    <location>
        <begin position="1"/>
        <end position="76"/>
    </location>
</feature>
<dbReference type="EMBL" id="KC292024">
    <property type="protein sequence ID" value="AGM11237.1"/>
    <property type="molecule type" value="Genomic_DNA"/>
</dbReference>
<protein>
    <submittedName>
        <fullName evidence="2">Uncharacterized protein</fullName>
    </submittedName>
</protein>
<evidence type="ECO:0000313" key="2">
    <source>
        <dbReference type="EMBL" id="AGM11237.1"/>
    </source>
</evidence>
<sequence>MSQTSEQDAPSTDSSPPPGRPFDSESAQEAAHEAWQTQRRKVLEEHGLWESWRCVPPEPEREKPLEEYLPGGSEYE</sequence>
<dbReference type="GeneID" id="16194352"/>
<accession>R4TKN6</accession>
<dbReference type="KEGG" id="vg:16194352"/>
<reference evidence="2 3" key="1">
    <citation type="submission" date="2012-12" db="EMBL/GenBank/DDBJ databases">
        <authorList>
            <person name="Sencilo A."/>
            <person name="Jacobs-Sera D."/>
            <person name="Russell D.A."/>
            <person name="Ko C."/>
            <person name="Atanasova N."/>
            <person name="Osterlund E."/>
            <person name="Oksanen H.M."/>
            <person name="Bamford D.H."/>
            <person name="Hatfull G.F."/>
            <person name="Roine E."/>
            <person name="Hendrix R.W."/>
        </authorList>
    </citation>
    <scope>NUCLEOTIDE SEQUENCE [LARGE SCALE GENOMIC DNA]</scope>
</reference>
<evidence type="ECO:0000256" key="1">
    <source>
        <dbReference type="SAM" id="MobiDB-lite"/>
    </source>
</evidence>
<feature type="compositionally biased region" description="Polar residues" evidence="1">
    <location>
        <begin position="1"/>
        <end position="14"/>
    </location>
</feature>
<organism evidence="2 3">
    <name type="scientific">Haloarcula hispanica tailed virus 2</name>
    <dbReference type="NCBI Taxonomy" id="1273751"/>
    <lineage>
        <taxon>Viruses</taxon>
        <taxon>Duplodnaviria</taxon>
        <taxon>Heunggongvirae</taxon>
        <taxon>Uroviricota</taxon>
        <taxon>Caudoviricetes</taxon>
        <taxon>Saparoviridae</taxon>
        <taxon>Halohivirus</taxon>
        <taxon>Halohivirus suolae</taxon>
        <taxon>Halohivirus HHTV2</taxon>
    </lineage>
</organism>
<dbReference type="Proteomes" id="UP000203112">
    <property type="component" value="Segment"/>
</dbReference>